<dbReference type="Proteomes" id="UP001054945">
    <property type="component" value="Unassembled WGS sequence"/>
</dbReference>
<protein>
    <submittedName>
        <fullName evidence="1">Uncharacterized protein</fullName>
    </submittedName>
</protein>
<sequence>MRSGSNSLICPLSSSFKPGVSSLRAILFTPIRPQQFQIYALTPVRRFSPITGPPTVLTCPTAGHPTGLTCPTAGHPTGLTCPTAGHPTGLTCPTAGHPTGLTCPTAGHPTGLTCPTTGHTGLTCLY</sequence>
<dbReference type="AlphaFoldDB" id="A0AAV4MHQ5"/>
<evidence type="ECO:0000313" key="2">
    <source>
        <dbReference type="Proteomes" id="UP001054945"/>
    </source>
</evidence>
<comment type="caution">
    <text evidence="1">The sequence shown here is derived from an EMBL/GenBank/DDBJ whole genome shotgun (WGS) entry which is preliminary data.</text>
</comment>
<dbReference type="EMBL" id="BPLR01002199">
    <property type="protein sequence ID" value="GIX71172.1"/>
    <property type="molecule type" value="Genomic_DNA"/>
</dbReference>
<accession>A0AAV4MHQ5</accession>
<gene>
    <name evidence="1" type="ORF">CEXT_603811</name>
</gene>
<evidence type="ECO:0000313" key="1">
    <source>
        <dbReference type="EMBL" id="GIX71172.1"/>
    </source>
</evidence>
<name>A0AAV4MHQ5_CAEEX</name>
<organism evidence="1 2">
    <name type="scientific">Caerostris extrusa</name>
    <name type="common">Bark spider</name>
    <name type="synonym">Caerostris bankana</name>
    <dbReference type="NCBI Taxonomy" id="172846"/>
    <lineage>
        <taxon>Eukaryota</taxon>
        <taxon>Metazoa</taxon>
        <taxon>Ecdysozoa</taxon>
        <taxon>Arthropoda</taxon>
        <taxon>Chelicerata</taxon>
        <taxon>Arachnida</taxon>
        <taxon>Araneae</taxon>
        <taxon>Araneomorphae</taxon>
        <taxon>Entelegynae</taxon>
        <taxon>Araneoidea</taxon>
        <taxon>Araneidae</taxon>
        <taxon>Caerostris</taxon>
    </lineage>
</organism>
<keyword evidence="2" id="KW-1185">Reference proteome</keyword>
<proteinExistence type="predicted"/>
<reference evidence="1 2" key="1">
    <citation type="submission" date="2021-06" db="EMBL/GenBank/DDBJ databases">
        <title>Caerostris extrusa draft genome.</title>
        <authorList>
            <person name="Kono N."/>
            <person name="Arakawa K."/>
        </authorList>
    </citation>
    <scope>NUCLEOTIDE SEQUENCE [LARGE SCALE GENOMIC DNA]</scope>
</reference>